<evidence type="ECO:0000256" key="1">
    <source>
        <dbReference type="ARBA" id="ARBA00004141"/>
    </source>
</evidence>
<keyword evidence="3 5" id="KW-1133">Transmembrane helix</keyword>
<proteinExistence type="inferred from homology"/>
<feature type="transmembrane region" description="Helical" evidence="5">
    <location>
        <begin position="81"/>
        <end position="102"/>
    </location>
</feature>
<dbReference type="Proteomes" id="UP000547209">
    <property type="component" value="Unassembled WGS sequence"/>
</dbReference>
<protein>
    <recommendedName>
        <fullName evidence="5">Sec-independent protein translocase protein TatC</fullName>
    </recommendedName>
</protein>
<dbReference type="PRINTS" id="PR01840">
    <property type="entry name" value="TATCFAMILY"/>
</dbReference>
<feature type="transmembrane region" description="Helical" evidence="5">
    <location>
        <begin position="165"/>
        <end position="191"/>
    </location>
</feature>
<keyword evidence="5" id="KW-0811">Translocation</keyword>
<evidence type="ECO:0000256" key="3">
    <source>
        <dbReference type="ARBA" id="ARBA00022989"/>
    </source>
</evidence>
<dbReference type="EMBL" id="JACJVP010000043">
    <property type="protein sequence ID" value="MBB6673980.1"/>
    <property type="molecule type" value="Genomic_DNA"/>
</dbReference>
<comment type="similarity">
    <text evidence="5">Belongs to the TatC family.</text>
</comment>
<dbReference type="GO" id="GO:0043953">
    <property type="term" value="P:protein transport by the Tat complex"/>
    <property type="evidence" value="ECO:0007669"/>
    <property type="project" value="UniProtKB-UniRule"/>
</dbReference>
<dbReference type="InterPro" id="IPR002033">
    <property type="entry name" value="TatC"/>
</dbReference>
<dbReference type="GO" id="GO:0033281">
    <property type="term" value="C:TAT protein transport complex"/>
    <property type="evidence" value="ECO:0007669"/>
    <property type="project" value="UniProtKB-UniRule"/>
</dbReference>
<dbReference type="InterPro" id="IPR019820">
    <property type="entry name" value="Sec-indep_translocase_CS"/>
</dbReference>
<dbReference type="Pfam" id="PF00902">
    <property type="entry name" value="TatC"/>
    <property type="match status" value="1"/>
</dbReference>
<keyword evidence="2 5" id="KW-0812">Transmembrane</keyword>
<keyword evidence="5" id="KW-0653">Protein transport</keyword>
<evidence type="ECO:0000256" key="2">
    <source>
        <dbReference type="ARBA" id="ARBA00022692"/>
    </source>
</evidence>
<dbReference type="PROSITE" id="PS01218">
    <property type="entry name" value="TATC"/>
    <property type="match status" value="1"/>
</dbReference>
<feature type="transmembrane region" description="Helical" evidence="5">
    <location>
        <begin position="114"/>
        <end position="136"/>
    </location>
</feature>
<evidence type="ECO:0000256" key="5">
    <source>
        <dbReference type="HAMAP-Rule" id="MF_00902"/>
    </source>
</evidence>
<dbReference type="PANTHER" id="PTHR30371:SF4">
    <property type="entry name" value="SEC-INDEPENDENT PROTEIN TRANSLOCASE PROTEIN TATCD"/>
    <property type="match status" value="1"/>
</dbReference>
<dbReference type="AlphaFoldDB" id="A0A7X0RX55"/>
<feature type="transmembrane region" description="Helical" evidence="5">
    <location>
        <begin position="30"/>
        <end position="52"/>
    </location>
</feature>
<keyword evidence="8" id="KW-1185">Reference proteome</keyword>
<keyword evidence="5" id="KW-0813">Transport</keyword>
<dbReference type="HAMAP" id="MF_00902">
    <property type="entry name" value="TatC"/>
    <property type="match status" value="1"/>
</dbReference>
<organism evidence="7 8">
    <name type="scientific">Cohnella nanjingensis</name>
    <dbReference type="NCBI Taxonomy" id="1387779"/>
    <lineage>
        <taxon>Bacteria</taxon>
        <taxon>Bacillati</taxon>
        <taxon>Bacillota</taxon>
        <taxon>Bacilli</taxon>
        <taxon>Bacillales</taxon>
        <taxon>Paenibacillaceae</taxon>
        <taxon>Cohnella</taxon>
    </lineage>
</organism>
<dbReference type="GO" id="GO:0009977">
    <property type="term" value="F:proton motive force dependent protein transmembrane transporter activity"/>
    <property type="evidence" value="ECO:0007669"/>
    <property type="project" value="TreeGrafter"/>
</dbReference>
<dbReference type="GO" id="GO:0065002">
    <property type="term" value="P:intracellular protein transmembrane transport"/>
    <property type="evidence" value="ECO:0007669"/>
    <property type="project" value="TreeGrafter"/>
</dbReference>
<dbReference type="PANTHER" id="PTHR30371">
    <property type="entry name" value="SEC-INDEPENDENT PROTEIN TRANSLOCASE PROTEIN TATC"/>
    <property type="match status" value="1"/>
</dbReference>
<dbReference type="NCBIfam" id="TIGR00945">
    <property type="entry name" value="tatC"/>
    <property type="match status" value="1"/>
</dbReference>
<evidence type="ECO:0000313" key="8">
    <source>
        <dbReference type="Proteomes" id="UP000547209"/>
    </source>
</evidence>
<feature type="region of interest" description="Disordered" evidence="6">
    <location>
        <begin position="252"/>
        <end position="274"/>
    </location>
</feature>
<comment type="subunit">
    <text evidence="5">Forms a complex with TatA.</text>
</comment>
<feature type="transmembrane region" description="Helical" evidence="5">
    <location>
        <begin position="203"/>
        <end position="221"/>
    </location>
</feature>
<reference evidence="7 8" key="1">
    <citation type="submission" date="2020-08" db="EMBL/GenBank/DDBJ databases">
        <title>Cohnella phylogeny.</title>
        <authorList>
            <person name="Dunlap C."/>
        </authorList>
    </citation>
    <scope>NUCLEOTIDE SEQUENCE [LARGE SCALE GENOMIC DNA]</scope>
    <source>
        <strain evidence="7 8">DSM 28246</strain>
    </source>
</reference>
<comment type="subcellular location">
    <subcellularLocation>
        <location evidence="5">Cell membrane</location>
        <topology evidence="5">Multi-pass membrane protein</topology>
    </subcellularLocation>
    <subcellularLocation>
        <location evidence="1">Membrane</location>
        <topology evidence="1">Multi-pass membrane protein</topology>
    </subcellularLocation>
</comment>
<comment type="function">
    <text evidence="5">Part of the twin-arginine translocation (Tat) system that transports large folded proteins containing a characteristic twin-arginine motif in their signal peptide across membranes.</text>
</comment>
<evidence type="ECO:0000313" key="7">
    <source>
        <dbReference type="EMBL" id="MBB6673980.1"/>
    </source>
</evidence>
<accession>A0A7X0RX55</accession>
<keyword evidence="4 5" id="KW-0472">Membrane</keyword>
<dbReference type="RefSeq" id="WP_185671845.1">
    <property type="nucleotide sequence ID" value="NZ_JACJVP010000043.1"/>
</dbReference>
<keyword evidence="5" id="KW-1003">Cell membrane</keyword>
<feature type="compositionally biased region" description="Acidic residues" evidence="6">
    <location>
        <begin position="256"/>
        <end position="266"/>
    </location>
</feature>
<name>A0A7X0RX55_9BACL</name>
<comment type="caution">
    <text evidence="7">The sequence shown here is derived from an EMBL/GenBank/DDBJ whole genome shotgun (WGS) entry which is preliminary data.</text>
</comment>
<gene>
    <name evidence="5 7" type="primary">tatC</name>
    <name evidence="7" type="ORF">H7C19_25170</name>
</gene>
<evidence type="ECO:0000256" key="6">
    <source>
        <dbReference type="SAM" id="MobiDB-lite"/>
    </source>
</evidence>
<sequence>MTDRSGSGAKIRDADWMPVMEHIGELRKRVIYVLIVFILGVVGGLFGAQPLFDYLVAAAPTERIELSAFSPWDAIGLYMKFAFLISFVVAIPFALFQLWAFVRPALGVKEQKATLRYVPGALVMFLAGLTFAYYVVFPMAYSFTEKITQNMGLKQTYGVAQYFSFLFNILVPMSVLFELPIVILFLTRIGILHPNMLRKMRKIAWFTMAVIGTVVTPPDVISDLLVAVPLVILYEVSVLLSSMAFRKRMERQRAWEEEEDEDEEEPDRSGGNSA</sequence>
<evidence type="ECO:0000256" key="4">
    <source>
        <dbReference type="ARBA" id="ARBA00023136"/>
    </source>
</evidence>
<feature type="transmembrane region" description="Helical" evidence="5">
    <location>
        <begin position="227"/>
        <end position="245"/>
    </location>
</feature>